<dbReference type="EMBL" id="JAKJSC010000006">
    <property type="protein sequence ID" value="MDE5419780.1"/>
    <property type="molecule type" value="Genomic_DNA"/>
</dbReference>
<organism evidence="1 2">
    <name type="scientific">Paralabilibaculum antarcticum</name>
    <dbReference type="NCBI Taxonomy" id="2912572"/>
    <lineage>
        <taxon>Bacteria</taxon>
        <taxon>Pseudomonadati</taxon>
        <taxon>Bacteroidota</taxon>
        <taxon>Bacteroidia</taxon>
        <taxon>Marinilabiliales</taxon>
        <taxon>Marinifilaceae</taxon>
        <taxon>Paralabilibaculum</taxon>
    </lineage>
</organism>
<name>A0ABT5VWK4_9BACT</name>
<dbReference type="Proteomes" id="UP001528920">
    <property type="component" value="Unassembled WGS sequence"/>
</dbReference>
<keyword evidence="2" id="KW-1185">Reference proteome</keyword>
<comment type="caution">
    <text evidence="1">The sequence shown here is derived from an EMBL/GenBank/DDBJ whole genome shotgun (WGS) entry which is preliminary data.</text>
</comment>
<proteinExistence type="predicted"/>
<reference evidence="1 2" key="1">
    <citation type="submission" date="2022-01" db="EMBL/GenBank/DDBJ databases">
        <title>Labilibaculum sp. nov, a marine bacterium isolated from Antarctica.</title>
        <authorList>
            <person name="Dai W."/>
        </authorList>
    </citation>
    <scope>NUCLEOTIDE SEQUENCE [LARGE SCALE GENOMIC DNA]</scope>
    <source>
        <strain evidence="1 2">DW002</strain>
    </source>
</reference>
<evidence type="ECO:0000313" key="2">
    <source>
        <dbReference type="Proteomes" id="UP001528920"/>
    </source>
</evidence>
<gene>
    <name evidence="1" type="ORF">L3049_17455</name>
</gene>
<sequence>MVTKFKSSESTTLEDYRIALDNAEAQPVISFVMTELGYDSEELAKGKRLLATTRQAYDANKTEDDETSEAYADFSHKRALLDDVFTMHRKKAKVVFRNDLLTADKLGLSNAKPRSYVKWIEAAKNFYNLALADTEIQAKLGRLKLTAKDLKGASKLISEIETARSLYLQEKGESQEATQIKDEAFYQIDDWMSEFFAVAKIALEDKPQLLESLGKIVRN</sequence>
<dbReference type="RefSeq" id="WP_275111112.1">
    <property type="nucleotide sequence ID" value="NZ_JAKJSC010000006.1"/>
</dbReference>
<evidence type="ECO:0000313" key="1">
    <source>
        <dbReference type="EMBL" id="MDE5419780.1"/>
    </source>
</evidence>
<accession>A0ABT5VWK4</accession>
<protein>
    <submittedName>
        <fullName evidence="1">Uncharacterized protein</fullName>
    </submittedName>
</protein>